<protein>
    <submittedName>
        <fullName evidence="1">Uncharacterized protein</fullName>
    </submittedName>
</protein>
<evidence type="ECO:0000313" key="2">
    <source>
        <dbReference type="EMBL" id="CAK9178821.1"/>
    </source>
</evidence>
<accession>A0ABC8SP37</accession>
<organism evidence="1 3">
    <name type="scientific">Ilex paraguariensis</name>
    <name type="common">yerba mate</name>
    <dbReference type="NCBI Taxonomy" id="185542"/>
    <lineage>
        <taxon>Eukaryota</taxon>
        <taxon>Viridiplantae</taxon>
        <taxon>Streptophyta</taxon>
        <taxon>Embryophyta</taxon>
        <taxon>Tracheophyta</taxon>
        <taxon>Spermatophyta</taxon>
        <taxon>Magnoliopsida</taxon>
        <taxon>eudicotyledons</taxon>
        <taxon>Gunneridae</taxon>
        <taxon>Pentapetalae</taxon>
        <taxon>asterids</taxon>
        <taxon>campanulids</taxon>
        <taxon>Aquifoliales</taxon>
        <taxon>Aquifoliaceae</taxon>
        <taxon>Ilex</taxon>
    </lineage>
</organism>
<reference evidence="1 3" key="1">
    <citation type="submission" date="2024-02" db="EMBL/GenBank/DDBJ databases">
        <authorList>
            <person name="Vignale AGUSTIN F."/>
            <person name="Sosa J E."/>
            <person name="Modenutti C."/>
        </authorList>
    </citation>
    <scope>NUCLEOTIDE SEQUENCE [LARGE SCALE GENOMIC DNA]</scope>
</reference>
<proteinExistence type="predicted"/>
<dbReference type="EMBL" id="CAUOFW020007325">
    <property type="protein sequence ID" value="CAK9178821.1"/>
    <property type="molecule type" value="Genomic_DNA"/>
</dbReference>
<keyword evidence="3" id="KW-1185">Reference proteome</keyword>
<name>A0ABC8SP37_9AQUA</name>
<dbReference type="EMBL" id="CAUOFW020003270">
    <property type="protein sequence ID" value="CAK9158956.1"/>
    <property type="molecule type" value="Genomic_DNA"/>
</dbReference>
<dbReference type="AlphaFoldDB" id="A0ABC8SP37"/>
<gene>
    <name evidence="1" type="ORF">ILEXP_LOCUS27620</name>
    <name evidence="2" type="ORF">ILEXP_LOCUS48749</name>
</gene>
<comment type="caution">
    <text evidence="1">The sequence shown here is derived from an EMBL/GenBank/DDBJ whole genome shotgun (WGS) entry which is preliminary data.</text>
</comment>
<evidence type="ECO:0000313" key="1">
    <source>
        <dbReference type="EMBL" id="CAK9158956.1"/>
    </source>
</evidence>
<evidence type="ECO:0000313" key="3">
    <source>
        <dbReference type="Proteomes" id="UP001642360"/>
    </source>
</evidence>
<sequence length="139" mass="12914">MTSRGRGKGAGVLSGGIVGVSNGGSTTLGVGGTARGPTMRGNDASVGDCCSVALSAYGRGKGAVVLSGCSVGVLSGGSANVSNGSSAALCVVRGVDVSGGGNVAMGVGGRGKGAAVGGGAPTISCLLHKSISNPYPFLN</sequence>
<dbReference type="Proteomes" id="UP001642360">
    <property type="component" value="Unassembled WGS sequence"/>
</dbReference>